<protein>
    <submittedName>
        <fullName evidence="1">DUF1127 domain-containing protein</fullName>
    </submittedName>
</protein>
<dbReference type="RefSeq" id="WP_120031899.1">
    <property type="nucleotide sequence ID" value="NZ_QVMU01000011.1"/>
</dbReference>
<organism evidence="1 2">
    <name type="scientific">Vibrio sinensis</name>
    <dbReference type="NCBI Taxonomy" id="2302434"/>
    <lineage>
        <taxon>Bacteria</taxon>
        <taxon>Pseudomonadati</taxon>
        <taxon>Pseudomonadota</taxon>
        <taxon>Gammaproteobacteria</taxon>
        <taxon>Vibrionales</taxon>
        <taxon>Vibrionaceae</taxon>
        <taxon>Vibrio</taxon>
    </lineage>
</organism>
<dbReference type="Proteomes" id="UP000273252">
    <property type="component" value="Unassembled WGS sequence"/>
</dbReference>
<evidence type="ECO:0000313" key="1">
    <source>
        <dbReference type="EMBL" id="RJX70450.1"/>
    </source>
</evidence>
<keyword evidence="2" id="KW-1185">Reference proteome</keyword>
<accession>A0A3A6QJV6</accession>
<dbReference type="OrthoDB" id="5828826at2"/>
<comment type="caution">
    <text evidence="1">The sequence shown here is derived from an EMBL/GenBank/DDBJ whole genome shotgun (WGS) entry which is preliminary data.</text>
</comment>
<sequence length="83" mass="9972">MNHSVYLQIATLFIKADLRREERQWKRKIRRSAYDLPWENPHLLKDIGLEPDGRSVTHSEPDNVKVARRMRHLRRVLTSRIVT</sequence>
<gene>
    <name evidence="1" type="ORF">DZ860_12870</name>
</gene>
<evidence type="ECO:0000313" key="2">
    <source>
        <dbReference type="Proteomes" id="UP000273252"/>
    </source>
</evidence>
<name>A0A3A6QJV6_9VIBR</name>
<dbReference type="AlphaFoldDB" id="A0A3A6QJV6"/>
<reference evidence="1 2" key="1">
    <citation type="submission" date="2018-08" db="EMBL/GenBank/DDBJ databases">
        <title>Vibrio isolated from the Eastern China Marginal Seas.</title>
        <authorList>
            <person name="Li Y."/>
        </authorList>
    </citation>
    <scope>NUCLEOTIDE SEQUENCE [LARGE SCALE GENOMIC DNA]</scope>
    <source>
        <strain evidence="1 2">BEI233</strain>
    </source>
</reference>
<dbReference type="EMBL" id="QVMU01000011">
    <property type="protein sequence ID" value="RJX70450.1"/>
    <property type="molecule type" value="Genomic_DNA"/>
</dbReference>
<proteinExistence type="predicted"/>